<accession>A0AA36N393</accession>
<protein>
    <submittedName>
        <fullName evidence="1">Uncharacterized protein</fullName>
    </submittedName>
</protein>
<dbReference type="Proteomes" id="UP001178507">
    <property type="component" value="Unassembled WGS sequence"/>
</dbReference>
<dbReference type="Gene3D" id="3.40.50.300">
    <property type="entry name" value="P-loop containing nucleotide triphosphate hydrolases"/>
    <property type="match status" value="1"/>
</dbReference>
<dbReference type="EMBL" id="CAUJNA010002413">
    <property type="protein sequence ID" value="CAJ1392802.1"/>
    <property type="molecule type" value="Genomic_DNA"/>
</dbReference>
<evidence type="ECO:0000313" key="1">
    <source>
        <dbReference type="EMBL" id="CAJ1392802.1"/>
    </source>
</evidence>
<comment type="caution">
    <text evidence="1">The sequence shown here is derived from an EMBL/GenBank/DDBJ whole genome shotgun (WGS) entry which is preliminary data.</text>
</comment>
<sequence length="769" mass="85656">MATTSSRRRGLGIVLALSRLWPRTESSFAAHDFAGGARLKNRNSALVRPRSLHAGVALRARAAQEDNSAQDRLDLEEVVVEADRVLQDNGTVQETKAVLRKAQKIYPGKWTLSGLKDELQQKLREFVEEAKVAGKGLDEDSRRAAQVTSQHLWRGGVALRASPQQDEWLAKSREEVEGFSKAQVSSWVAAVLLDAGLEADDITEVTTILLKQKVVGAALLKLTLEKLIPHGPAMLLTRKIRLLQEPQVTEQVVTAKDFNIAACLRPSNGDRPKRFLELDSCVDDCMQAVQDNLPLVTKATIPRVPAAMLSRFMGGGKTTMLYEVFDRLKKEEKLPIFISFSGDSLVYRLDGEKVMDTMLRAIAVSLMKNKPADKKGAERVRCSEEALKAYLEDKKDVVLVVDELNVLLKSNPTYDRQALGRFLRDTFLNPAGRHLVLSTSIPTSAGLEQVLDTGAEGSRKVIPIQMPRCAEVQRLRGMHPNCAALTPLEAVYFGYVPSLIYSVKTGDLDLKDRFRDIARFAKSEGLQDLARSFLSEFFTGRRGSNHDPVRAFDALTESPALGEIRWILAYVGRMCCHLEWEQVGEWIDEIPRWSGKVESGQDWETVVLVALCLRCHEAMYSSPHELLKLPRGARRPADVHLMRVPQENCSGPSDMLAWWKEQPIPTYPYIAVLSPNGTKTSIIDVMWVYQKEAAANCFVTAIQAKLGKAIPKQDMPQGMLGLLFRGQAPAATRVDPWQRWEYLTARDFASFLGKSLTAACPGNWPSLTD</sequence>
<evidence type="ECO:0000313" key="2">
    <source>
        <dbReference type="Proteomes" id="UP001178507"/>
    </source>
</evidence>
<dbReference type="InterPro" id="IPR027417">
    <property type="entry name" value="P-loop_NTPase"/>
</dbReference>
<gene>
    <name evidence="1" type="ORF">EVOR1521_LOCUS17811</name>
</gene>
<reference evidence="1" key="1">
    <citation type="submission" date="2023-08" db="EMBL/GenBank/DDBJ databases">
        <authorList>
            <person name="Chen Y."/>
            <person name="Shah S."/>
            <person name="Dougan E. K."/>
            <person name="Thang M."/>
            <person name="Chan C."/>
        </authorList>
    </citation>
    <scope>NUCLEOTIDE SEQUENCE</scope>
</reference>
<organism evidence="1 2">
    <name type="scientific">Effrenium voratum</name>
    <dbReference type="NCBI Taxonomy" id="2562239"/>
    <lineage>
        <taxon>Eukaryota</taxon>
        <taxon>Sar</taxon>
        <taxon>Alveolata</taxon>
        <taxon>Dinophyceae</taxon>
        <taxon>Suessiales</taxon>
        <taxon>Symbiodiniaceae</taxon>
        <taxon>Effrenium</taxon>
    </lineage>
</organism>
<dbReference type="InterPro" id="IPR013761">
    <property type="entry name" value="SAM/pointed_sf"/>
</dbReference>
<keyword evidence="2" id="KW-1185">Reference proteome</keyword>
<dbReference type="AlphaFoldDB" id="A0AA36N393"/>
<name>A0AA36N393_9DINO</name>
<proteinExistence type="predicted"/>
<dbReference type="Gene3D" id="1.10.150.50">
    <property type="entry name" value="Transcription Factor, Ets-1"/>
    <property type="match status" value="1"/>
</dbReference>